<organism evidence="1 2">
    <name type="scientific">Ensete ventricosum</name>
    <name type="common">Abyssinian banana</name>
    <name type="synonym">Musa ensete</name>
    <dbReference type="NCBI Taxonomy" id="4639"/>
    <lineage>
        <taxon>Eukaryota</taxon>
        <taxon>Viridiplantae</taxon>
        <taxon>Streptophyta</taxon>
        <taxon>Embryophyta</taxon>
        <taxon>Tracheophyta</taxon>
        <taxon>Spermatophyta</taxon>
        <taxon>Magnoliopsida</taxon>
        <taxon>Liliopsida</taxon>
        <taxon>Zingiberales</taxon>
        <taxon>Musaceae</taxon>
        <taxon>Ensete</taxon>
    </lineage>
</organism>
<name>A0AAV8QET6_ENSVE</name>
<protein>
    <submittedName>
        <fullName evidence="1">Uncharacterized protein</fullName>
    </submittedName>
</protein>
<accession>A0AAV8QET6</accession>
<dbReference type="Proteomes" id="UP001222027">
    <property type="component" value="Unassembled WGS sequence"/>
</dbReference>
<comment type="caution">
    <text evidence="1">The sequence shown here is derived from an EMBL/GenBank/DDBJ whole genome shotgun (WGS) entry which is preliminary data.</text>
</comment>
<evidence type="ECO:0000313" key="2">
    <source>
        <dbReference type="Proteomes" id="UP001222027"/>
    </source>
</evidence>
<reference evidence="1 2" key="1">
    <citation type="submission" date="2022-12" db="EMBL/GenBank/DDBJ databases">
        <title>Chromosome-scale assembly of the Ensete ventricosum genome.</title>
        <authorList>
            <person name="Dussert Y."/>
            <person name="Stocks J."/>
            <person name="Wendawek A."/>
            <person name="Woldeyes F."/>
            <person name="Nichols R.A."/>
            <person name="Borrell J.S."/>
        </authorList>
    </citation>
    <scope>NUCLEOTIDE SEQUENCE [LARGE SCALE GENOMIC DNA]</scope>
    <source>
        <strain evidence="2">cv. Maze</strain>
        <tissue evidence="1">Seeds</tissue>
    </source>
</reference>
<gene>
    <name evidence="1" type="ORF">OPV22_024400</name>
</gene>
<sequence length="175" mass="19518">MDFLLSLMSPKMFLRFLVLARKPIIPRINRAFKSSTVFTLEEGPGVFIIQSTGSFFSEEDKIDKDREQAGLKRVALLGLLMTQAMIQPKVAAFASLADLCQHLVECRPQGPNTTILHSRASMDERNTPKCLIQPSGICNLPCWCVPFPSSTVHHQEIQTKTNSIVSPADCVCWLL</sequence>
<dbReference type="AlphaFoldDB" id="A0AAV8QET6"/>
<evidence type="ECO:0000313" key="1">
    <source>
        <dbReference type="EMBL" id="KAJ8470057.1"/>
    </source>
</evidence>
<keyword evidence="2" id="KW-1185">Reference proteome</keyword>
<dbReference type="EMBL" id="JAQQAF010000007">
    <property type="protein sequence ID" value="KAJ8470057.1"/>
    <property type="molecule type" value="Genomic_DNA"/>
</dbReference>
<proteinExistence type="predicted"/>